<keyword evidence="3" id="KW-1185">Reference proteome</keyword>
<dbReference type="AlphaFoldDB" id="A0A512BFW8"/>
<reference evidence="2 3" key="1">
    <citation type="submission" date="2019-07" db="EMBL/GenBank/DDBJ databases">
        <title>Whole genome shotgun sequence of Segetibacter aerophilus NBRC 106135.</title>
        <authorList>
            <person name="Hosoyama A."/>
            <person name="Uohara A."/>
            <person name="Ohji S."/>
            <person name="Ichikawa N."/>
        </authorList>
    </citation>
    <scope>NUCLEOTIDE SEQUENCE [LARGE SCALE GENOMIC DNA]</scope>
    <source>
        <strain evidence="2 3">NBRC 106135</strain>
    </source>
</reference>
<evidence type="ECO:0000313" key="3">
    <source>
        <dbReference type="Proteomes" id="UP000321513"/>
    </source>
</evidence>
<feature type="transmembrane region" description="Helical" evidence="1">
    <location>
        <begin position="41"/>
        <end position="60"/>
    </location>
</feature>
<keyword evidence="1" id="KW-0812">Transmembrane</keyword>
<comment type="caution">
    <text evidence="2">The sequence shown here is derived from an EMBL/GenBank/DDBJ whole genome shotgun (WGS) entry which is preliminary data.</text>
</comment>
<organism evidence="2 3">
    <name type="scientific">Segetibacter aerophilus</name>
    <dbReference type="NCBI Taxonomy" id="670293"/>
    <lineage>
        <taxon>Bacteria</taxon>
        <taxon>Pseudomonadati</taxon>
        <taxon>Bacteroidota</taxon>
        <taxon>Chitinophagia</taxon>
        <taxon>Chitinophagales</taxon>
        <taxon>Chitinophagaceae</taxon>
        <taxon>Segetibacter</taxon>
    </lineage>
</organism>
<protein>
    <submittedName>
        <fullName evidence="2">Uncharacterized protein</fullName>
    </submittedName>
</protein>
<dbReference type="Proteomes" id="UP000321513">
    <property type="component" value="Unassembled WGS sequence"/>
</dbReference>
<accession>A0A512BFW8</accession>
<name>A0A512BFW8_9BACT</name>
<gene>
    <name evidence="2" type="ORF">SAE01_32710</name>
</gene>
<dbReference type="EMBL" id="BJYT01000013">
    <property type="protein sequence ID" value="GEO10775.1"/>
    <property type="molecule type" value="Genomic_DNA"/>
</dbReference>
<keyword evidence="1" id="KW-1133">Transmembrane helix</keyword>
<evidence type="ECO:0000256" key="1">
    <source>
        <dbReference type="SAM" id="Phobius"/>
    </source>
</evidence>
<sequence>MQVNNPSILHTIITRLSRLKLWLILNVFSKAMIINMRFLRIKIIGVLLTGAIVSSIPTLAQTRTELKEADKHIGETVTVCGTIISVKHLYNVKDKPILVNLGNVTQHLDVIIATEEGSIASLSADSLQYKDACVTGKIYYFKGTEHVYLKAENIKLKESEIVASVAFKEKEAEQFSTPYILSATEKSNVKKTIALDSKRPDPKSTALLIRYIKLGKIVSFKEKKGKKIYIVQFKEYKKN</sequence>
<proteinExistence type="predicted"/>
<evidence type="ECO:0000313" key="2">
    <source>
        <dbReference type="EMBL" id="GEO10775.1"/>
    </source>
</evidence>
<keyword evidence="1" id="KW-0472">Membrane</keyword>